<proteinExistence type="predicted"/>
<sequence>MAEGVGFLHERKVDSPLDSEREEMGTTDALDCPTCVGTEKNAEHIFYECPHFRTARVTAEKELNTRLTPENMVEQMLLSEKAWRTICAYATVVMNEPRRTERTRRKTMPEK</sequence>
<evidence type="ECO:0000313" key="3">
    <source>
        <dbReference type="Proteomes" id="UP001168972"/>
    </source>
</evidence>
<keyword evidence="3" id="KW-1185">Reference proteome</keyword>
<evidence type="ECO:0000313" key="2">
    <source>
        <dbReference type="EMBL" id="KAK0159516.1"/>
    </source>
</evidence>
<organism evidence="2 3">
    <name type="scientific">Microctonus hyperodae</name>
    <name type="common">Parasitoid wasp</name>
    <dbReference type="NCBI Taxonomy" id="165561"/>
    <lineage>
        <taxon>Eukaryota</taxon>
        <taxon>Metazoa</taxon>
        <taxon>Ecdysozoa</taxon>
        <taxon>Arthropoda</taxon>
        <taxon>Hexapoda</taxon>
        <taxon>Insecta</taxon>
        <taxon>Pterygota</taxon>
        <taxon>Neoptera</taxon>
        <taxon>Endopterygota</taxon>
        <taxon>Hymenoptera</taxon>
        <taxon>Apocrita</taxon>
        <taxon>Ichneumonoidea</taxon>
        <taxon>Braconidae</taxon>
        <taxon>Euphorinae</taxon>
        <taxon>Microctonus</taxon>
    </lineage>
</organism>
<gene>
    <name evidence="2" type="ORF">PV327_010999</name>
</gene>
<comment type="caution">
    <text evidence="2">The sequence shown here is derived from an EMBL/GenBank/DDBJ whole genome shotgun (WGS) entry which is preliminary data.</text>
</comment>
<dbReference type="EMBL" id="JAQQBR010001855">
    <property type="protein sequence ID" value="KAK0159516.1"/>
    <property type="molecule type" value="Genomic_DNA"/>
</dbReference>
<dbReference type="AlphaFoldDB" id="A0AA39C7V9"/>
<evidence type="ECO:0008006" key="4">
    <source>
        <dbReference type="Google" id="ProtNLM"/>
    </source>
</evidence>
<accession>A0AA39C7V9</accession>
<dbReference type="Proteomes" id="UP001168972">
    <property type="component" value="Unassembled WGS sequence"/>
</dbReference>
<protein>
    <recommendedName>
        <fullName evidence="4">Reverse transcriptase</fullName>
    </recommendedName>
</protein>
<feature type="region of interest" description="Disordered" evidence="1">
    <location>
        <begin position="1"/>
        <end position="30"/>
    </location>
</feature>
<name>A0AA39C7V9_MICHY</name>
<reference evidence="2" key="1">
    <citation type="journal article" date="2023" name="bioRxiv">
        <title>Scaffold-level genome assemblies of two parasitoid biocontrol wasps reveal the parthenogenesis mechanism and an associated novel virus.</title>
        <authorList>
            <person name="Inwood S."/>
            <person name="Skelly J."/>
            <person name="Guhlin J."/>
            <person name="Harrop T."/>
            <person name="Goldson S."/>
            <person name="Dearden P."/>
        </authorList>
    </citation>
    <scope>NUCLEOTIDE SEQUENCE</scope>
    <source>
        <strain evidence="2">Lincoln</strain>
        <tissue evidence="2">Whole body</tissue>
    </source>
</reference>
<feature type="compositionally biased region" description="Basic and acidic residues" evidence="1">
    <location>
        <begin position="8"/>
        <end position="24"/>
    </location>
</feature>
<reference evidence="2" key="2">
    <citation type="submission" date="2023-03" db="EMBL/GenBank/DDBJ databases">
        <authorList>
            <person name="Inwood S.N."/>
            <person name="Skelly J.G."/>
            <person name="Guhlin J."/>
            <person name="Harrop T.W.R."/>
            <person name="Goldson S.G."/>
            <person name="Dearden P.K."/>
        </authorList>
    </citation>
    <scope>NUCLEOTIDE SEQUENCE</scope>
    <source>
        <strain evidence="2">Lincoln</strain>
        <tissue evidence="2">Whole body</tissue>
    </source>
</reference>
<evidence type="ECO:0000256" key="1">
    <source>
        <dbReference type="SAM" id="MobiDB-lite"/>
    </source>
</evidence>